<name>A0A430UDH5_THESC</name>
<dbReference type="EMBL" id="PEMH01000406">
    <property type="protein sequence ID" value="RTH96273.1"/>
    <property type="molecule type" value="Genomic_DNA"/>
</dbReference>
<comment type="caution">
    <text evidence="1">The sequence shown here is derived from an EMBL/GenBank/DDBJ whole genome shotgun (WGS) entry which is preliminary data.</text>
</comment>
<dbReference type="Proteomes" id="UP000288347">
    <property type="component" value="Unassembled WGS sequence"/>
</dbReference>
<gene>
    <name evidence="1" type="ORF">CSW29_13335</name>
</gene>
<reference evidence="1 2" key="1">
    <citation type="journal article" date="2019" name="Extremophiles">
        <title>Biogeography of thermophiles and predominance of Thermus scotoductus in domestic water heaters.</title>
        <authorList>
            <person name="Wilpiszeski R.L."/>
            <person name="Zhang Z."/>
            <person name="House C.H."/>
        </authorList>
    </citation>
    <scope>NUCLEOTIDE SEQUENCE [LARGE SCALE GENOMIC DNA]</scope>
    <source>
        <strain evidence="1 2">16_S16</strain>
    </source>
</reference>
<organism evidence="1 2">
    <name type="scientific">Thermus scotoductus</name>
    <dbReference type="NCBI Taxonomy" id="37636"/>
    <lineage>
        <taxon>Bacteria</taxon>
        <taxon>Thermotogati</taxon>
        <taxon>Deinococcota</taxon>
        <taxon>Deinococci</taxon>
        <taxon>Thermales</taxon>
        <taxon>Thermaceae</taxon>
        <taxon>Thermus</taxon>
    </lineage>
</organism>
<evidence type="ECO:0000313" key="2">
    <source>
        <dbReference type="Proteomes" id="UP000288347"/>
    </source>
</evidence>
<proteinExistence type="predicted"/>
<evidence type="ECO:0000313" key="1">
    <source>
        <dbReference type="EMBL" id="RTH96273.1"/>
    </source>
</evidence>
<dbReference type="AlphaFoldDB" id="A0A430UDH5"/>
<sequence>MGEGYAQRVLVQGLAVADFPLKAPRGGITVERTAILEFGPLRVEKRLVRLEGKLQVLLHLRSEEPLEDLTLRDPLPEGGEKTFHFPLFQGEKTLSYEVSEALLTDPEVRWRYP</sequence>
<accession>A0A430UDH5</accession>
<protein>
    <submittedName>
        <fullName evidence="1">Uncharacterized protein</fullName>
    </submittedName>
</protein>